<feature type="domain" description="Fumarylacetoacetase-like C-terminal" evidence="3">
    <location>
        <begin position="112"/>
        <end position="315"/>
    </location>
</feature>
<dbReference type="InterPro" id="IPR051121">
    <property type="entry name" value="FAH"/>
</dbReference>
<dbReference type="FunFam" id="3.90.850.10:FF:000002">
    <property type="entry name" value="2-hydroxyhepta-2,4-diene-1,7-dioate isomerase"/>
    <property type="match status" value="1"/>
</dbReference>
<keyword evidence="5" id="KW-1185">Reference proteome</keyword>
<dbReference type="InterPro" id="IPR011234">
    <property type="entry name" value="Fumarylacetoacetase-like_C"/>
</dbReference>
<dbReference type="KEGG" id="lpil:LIP_1122"/>
<reference evidence="5" key="1">
    <citation type="submission" date="2015-07" db="EMBL/GenBank/DDBJ databases">
        <title>Complete genome sequence and phylogenetic analysis of Limnochorda pilosa.</title>
        <authorList>
            <person name="Watanabe M."/>
            <person name="Kojima H."/>
            <person name="Fukui M."/>
        </authorList>
    </citation>
    <scope>NUCLEOTIDE SEQUENCE [LARGE SCALE GENOMIC DNA]</scope>
    <source>
        <strain evidence="5">HC45</strain>
    </source>
</reference>
<evidence type="ECO:0000313" key="5">
    <source>
        <dbReference type="Proteomes" id="UP000065807"/>
    </source>
</evidence>
<dbReference type="GO" id="GO:0046872">
    <property type="term" value="F:metal ion binding"/>
    <property type="evidence" value="ECO:0007669"/>
    <property type="project" value="UniProtKB-KW"/>
</dbReference>
<sequence length="316" mass="35064">MRYASYRLNGADRVGLIEEDRIYDLMELIRLEGEFELPAEDPRPRTMLDVLRLGPELWSHARGLVERAERHRTSDPDRWEVLKAQGSVLLLQELEARGGRLVAPIPRPAKNLVCLGRNYRAHAVERGEEVPEVPVFFTKAPTCVIGPGEPIRYPEATRMLDYEGELAVVIGVGGRQIAKEHALDHVFGYTILNDVTARDLQRRHGQWFRGKSLDTFGPMGPWIVPAAEVPDPQALRIRTWVNGELRQDASTSQMVFSVAETIAWLSDGITLEPGDILSTGTPAGVGESGGDATLLHPGDVVRIEVEGIGTLENRVE</sequence>
<evidence type="ECO:0000313" key="4">
    <source>
        <dbReference type="EMBL" id="BAS26979.1"/>
    </source>
</evidence>
<dbReference type="GO" id="GO:0019752">
    <property type="term" value="P:carboxylic acid metabolic process"/>
    <property type="evidence" value="ECO:0007669"/>
    <property type="project" value="UniProtKB-ARBA"/>
</dbReference>
<name>A0A0K2SJF1_LIMPI</name>
<dbReference type="SUPFAM" id="SSF56529">
    <property type="entry name" value="FAH"/>
    <property type="match status" value="1"/>
</dbReference>
<dbReference type="InterPro" id="IPR036663">
    <property type="entry name" value="Fumarylacetoacetase_C_sf"/>
</dbReference>
<keyword evidence="2" id="KW-0479">Metal-binding</keyword>
<reference evidence="5" key="2">
    <citation type="journal article" date="2016" name="Int. J. Syst. Evol. Microbiol.">
        <title>Complete genome sequence and cell structure of Limnochorda pilosa, a Gram-negative spore-former within the phylum Firmicutes.</title>
        <authorList>
            <person name="Watanabe M."/>
            <person name="Kojima H."/>
            <person name="Fukui M."/>
        </authorList>
    </citation>
    <scope>NUCLEOTIDE SEQUENCE [LARGE SCALE GENOMIC DNA]</scope>
    <source>
        <strain evidence="5">HC45</strain>
    </source>
</reference>
<dbReference type="PATRIC" id="fig|1555112.3.peg.1171"/>
<dbReference type="AlphaFoldDB" id="A0A0K2SJF1"/>
<dbReference type="Gene3D" id="3.90.850.10">
    <property type="entry name" value="Fumarylacetoacetase-like, C-terminal domain"/>
    <property type="match status" value="1"/>
</dbReference>
<comment type="similarity">
    <text evidence="1">Belongs to the FAH family.</text>
</comment>
<evidence type="ECO:0000259" key="3">
    <source>
        <dbReference type="Pfam" id="PF01557"/>
    </source>
</evidence>
<dbReference type="GO" id="GO:0016853">
    <property type="term" value="F:isomerase activity"/>
    <property type="evidence" value="ECO:0007669"/>
    <property type="project" value="UniProtKB-ARBA"/>
</dbReference>
<evidence type="ECO:0000256" key="1">
    <source>
        <dbReference type="ARBA" id="ARBA00010211"/>
    </source>
</evidence>
<proteinExistence type="inferred from homology"/>
<dbReference type="RefSeq" id="WP_198409738.1">
    <property type="nucleotide sequence ID" value="NZ_AP014924.1"/>
</dbReference>
<accession>A0A0K2SJF1</accession>
<gene>
    <name evidence="4" type="ORF">LIP_1122</name>
</gene>
<organism evidence="4 5">
    <name type="scientific">Limnochorda pilosa</name>
    <dbReference type="NCBI Taxonomy" id="1555112"/>
    <lineage>
        <taxon>Bacteria</taxon>
        <taxon>Bacillati</taxon>
        <taxon>Bacillota</taxon>
        <taxon>Limnochordia</taxon>
        <taxon>Limnochordales</taxon>
        <taxon>Limnochordaceae</taxon>
        <taxon>Limnochorda</taxon>
    </lineage>
</organism>
<dbReference type="PANTHER" id="PTHR42796:SF4">
    <property type="entry name" value="FUMARYLACETOACETATE HYDROLASE DOMAIN-CONTAINING PROTEIN 2A"/>
    <property type="match status" value="1"/>
</dbReference>
<evidence type="ECO:0000256" key="2">
    <source>
        <dbReference type="ARBA" id="ARBA00022723"/>
    </source>
</evidence>
<dbReference type="PANTHER" id="PTHR42796">
    <property type="entry name" value="FUMARYLACETOACETATE HYDROLASE DOMAIN-CONTAINING PROTEIN 2A-RELATED"/>
    <property type="match status" value="1"/>
</dbReference>
<dbReference type="Proteomes" id="UP000065807">
    <property type="component" value="Chromosome"/>
</dbReference>
<protein>
    <recommendedName>
        <fullName evidence="3">Fumarylacetoacetase-like C-terminal domain-containing protein</fullName>
    </recommendedName>
</protein>
<dbReference type="Pfam" id="PF01557">
    <property type="entry name" value="FAA_hydrolase"/>
    <property type="match status" value="1"/>
</dbReference>
<dbReference type="STRING" id="1555112.LIP_1122"/>
<dbReference type="EMBL" id="AP014924">
    <property type="protein sequence ID" value="BAS26979.1"/>
    <property type="molecule type" value="Genomic_DNA"/>
</dbReference>